<evidence type="ECO:0000256" key="3">
    <source>
        <dbReference type="ARBA" id="ARBA00023015"/>
    </source>
</evidence>
<dbReference type="Pfam" id="PF00072">
    <property type="entry name" value="Response_reg"/>
    <property type="match status" value="1"/>
</dbReference>
<feature type="domain" description="OmpR/PhoB-type" evidence="9">
    <location>
        <begin position="127"/>
        <end position="228"/>
    </location>
</feature>
<keyword evidence="3" id="KW-0805">Transcription regulation</keyword>
<evidence type="ECO:0000256" key="5">
    <source>
        <dbReference type="ARBA" id="ARBA00023163"/>
    </source>
</evidence>
<dbReference type="GO" id="GO:0005829">
    <property type="term" value="C:cytosol"/>
    <property type="evidence" value="ECO:0007669"/>
    <property type="project" value="TreeGrafter"/>
</dbReference>
<dbReference type="PANTHER" id="PTHR48111">
    <property type="entry name" value="REGULATOR OF RPOS"/>
    <property type="match status" value="1"/>
</dbReference>
<dbReference type="AlphaFoldDB" id="A0A8J2Z4G9"/>
<evidence type="ECO:0000256" key="7">
    <source>
        <dbReference type="PROSITE-ProRule" id="PRU01091"/>
    </source>
</evidence>
<dbReference type="PROSITE" id="PS50110">
    <property type="entry name" value="RESPONSE_REGULATORY"/>
    <property type="match status" value="1"/>
</dbReference>
<evidence type="ECO:0000256" key="6">
    <source>
        <dbReference type="PROSITE-ProRule" id="PRU00169"/>
    </source>
</evidence>
<dbReference type="OrthoDB" id="9802426at2"/>
<keyword evidence="5" id="KW-0804">Transcription</keyword>
<evidence type="ECO:0000259" key="9">
    <source>
        <dbReference type="PROSITE" id="PS51755"/>
    </source>
</evidence>
<dbReference type="SUPFAM" id="SSF52172">
    <property type="entry name" value="CheY-like"/>
    <property type="match status" value="1"/>
</dbReference>
<dbReference type="Pfam" id="PF00486">
    <property type="entry name" value="Trans_reg_C"/>
    <property type="match status" value="1"/>
</dbReference>
<keyword evidence="2" id="KW-0902">Two-component regulatory system</keyword>
<dbReference type="GO" id="GO:0032993">
    <property type="term" value="C:protein-DNA complex"/>
    <property type="evidence" value="ECO:0007669"/>
    <property type="project" value="TreeGrafter"/>
</dbReference>
<evidence type="ECO:0000313" key="10">
    <source>
        <dbReference type="EMBL" id="GGF96377.1"/>
    </source>
</evidence>
<evidence type="ECO:0000256" key="4">
    <source>
        <dbReference type="ARBA" id="ARBA00023125"/>
    </source>
</evidence>
<dbReference type="PROSITE" id="PS51755">
    <property type="entry name" value="OMPR_PHOB"/>
    <property type="match status" value="1"/>
</dbReference>
<dbReference type="Gene3D" id="6.10.250.690">
    <property type="match status" value="1"/>
</dbReference>
<dbReference type="InterPro" id="IPR001867">
    <property type="entry name" value="OmpR/PhoB-type_DNA-bd"/>
</dbReference>
<evidence type="ECO:0000259" key="8">
    <source>
        <dbReference type="PROSITE" id="PS50110"/>
    </source>
</evidence>
<name>A0A8J2Z4G9_9GAMM</name>
<dbReference type="FunFam" id="3.40.50.2300:FF:000001">
    <property type="entry name" value="DNA-binding response regulator PhoB"/>
    <property type="match status" value="1"/>
</dbReference>
<evidence type="ECO:0000256" key="1">
    <source>
        <dbReference type="ARBA" id="ARBA00022553"/>
    </source>
</evidence>
<feature type="domain" description="Response regulatory" evidence="8">
    <location>
        <begin position="3"/>
        <end position="116"/>
    </location>
</feature>
<dbReference type="SMART" id="SM00448">
    <property type="entry name" value="REC"/>
    <property type="match status" value="1"/>
</dbReference>
<feature type="modified residue" description="4-aspartylphosphate" evidence="6">
    <location>
        <position position="52"/>
    </location>
</feature>
<dbReference type="Proteomes" id="UP000636949">
    <property type="component" value="Unassembled WGS sequence"/>
</dbReference>
<protein>
    <submittedName>
        <fullName evidence="10">DNA-binding response regulator</fullName>
    </submittedName>
</protein>
<dbReference type="GO" id="GO:0006355">
    <property type="term" value="P:regulation of DNA-templated transcription"/>
    <property type="evidence" value="ECO:0007669"/>
    <property type="project" value="InterPro"/>
</dbReference>
<evidence type="ECO:0000256" key="2">
    <source>
        <dbReference type="ARBA" id="ARBA00023012"/>
    </source>
</evidence>
<feature type="DNA-binding region" description="OmpR/PhoB-type" evidence="7">
    <location>
        <begin position="127"/>
        <end position="228"/>
    </location>
</feature>
<organism evidence="10 11">
    <name type="scientific">Cysteiniphilum litorale</name>
    <dbReference type="NCBI Taxonomy" id="2056700"/>
    <lineage>
        <taxon>Bacteria</taxon>
        <taxon>Pseudomonadati</taxon>
        <taxon>Pseudomonadota</taxon>
        <taxon>Gammaproteobacteria</taxon>
        <taxon>Thiotrichales</taxon>
        <taxon>Fastidiosibacteraceae</taxon>
        <taxon>Cysteiniphilum</taxon>
    </lineage>
</organism>
<keyword evidence="1 6" id="KW-0597">Phosphoprotein</keyword>
<dbReference type="SUPFAM" id="SSF46894">
    <property type="entry name" value="C-terminal effector domain of the bipartite response regulators"/>
    <property type="match status" value="1"/>
</dbReference>
<comment type="caution">
    <text evidence="10">The sequence shown here is derived from an EMBL/GenBank/DDBJ whole genome shotgun (WGS) entry which is preliminary data.</text>
</comment>
<keyword evidence="11" id="KW-1185">Reference proteome</keyword>
<dbReference type="InterPro" id="IPR001789">
    <property type="entry name" value="Sig_transdc_resp-reg_receiver"/>
</dbReference>
<reference evidence="10" key="2">
    <citation type="submission" date="2020-09" db="EMBL/GenBank/DDBJ databases">
        <authorList>
            <person name="Sun Q."/>
            <person name="Zhou Y."/>
        </authorList>
    </citation>
    <scope>NUCLEOTIDE SEQUENCE</scope>
    <source>
        <strain evidence="10">CGMCC 1.15758</strain>
    </source>
</reference>
<dbReference type="EMBL" id="BMJS01000010">
    <property type="protein sequence ID" value="GGF96377.1"/>
    <property type="molecule type" value="Genomic_DNA"/>
</dbReference>
<dbReference type="InterPro" id="IPR011006">
    <property type="entry name" value="CheY-like_superfamily"/>
</dbReference>
<keyword evidence="4 7" id="KW-0238">DNA-binding</keyword>
<proteinExistence type="predicted"/>
<dbReference type="InterPro" id="IPR036388">
    <property type="entry name" value="WH-like_DNA-bd_sf"/>
</dbReference>
<dbReference type="SMART" id="SM00862">
    <property type="entry name" value="Trans_reg_C"/>
    <property type="match status" value="1"/>
</dbReference>
<dbReference type="PANTHER" id="PTHR48111:SF4">
    <property type="entry name" value="DNA-BINDING DUAL TRANSCRIPTIONAL REGULATOR OMPR"/>
    <property type="match status" value="1"/>
</dbReference>
<dbReference type="RefSeq" id="WP_117002289.1">
    <property type="nucleotide sequence ID" value="NZ_BMJS01000010.1"/>
</dbReference>
<sequence length="230" mass="26496">MDTIAIIDDERDIREGLASYLQQNHFDTAVFEDGLTFLEDFQKRDFSLVILDVMMPKIDGLEVCRELRKKSGIPVIFLSAAGEAFDRILGLEVGADDYISKPFNPREVLVRVKTVLRRRGNTSNSTHGAIETNDWVISPNKRTLTYPNGEEIKFTPAVYELFEYLYQHKGETVSREQTFEALLKRPFEEFDRTIDIRISRLRKMLDNNPQDGTSYIQTVKGAGYLFDLKD</sequence>
<dbReference type="GO" id="GO:0000976">
    <property type="term" value="F:transcription cis-regulatory region binding"/>
    <property type="evidence" value="ECO:0007669"/>
    <property type="project" value="TreeGrafter"/>
</dbReference>
<dbReference type="InterPro" id="IPR016032">
    <property type="entry name" value="Sig_transdc_resp-reg_C-effctor"/>
</dbReference>
<evidence type="ECO:0000313" key="11">
    <source>
        <dbReference type="Proteomes" id="UP000636949"/>
    </source>
</evidence>
<dbReference type="CDD" id="cd00383">
    <property type="entry name" value="trans_reg_C"/>
    <property type="match status" value="1"/>
</dbReference>
<gene>
    <name evidence="10" type="ORF">GCM10010995_12010</name>
</gene>
<accession>A0A8J2Z4G9</accession>
<reference evidence="10" key="1">
    <citation type="journal article" date="2014" name="Int. J. Syst. Evol. Microbiol.">
        <title>Complete genome sequence of Corynebacterium casei LMG S-19264T (=DSM 44701T), isolated from a smear-ripened cheese.</title>
        <authorList>
            <consortium name="US DOE Joint Genome Institute (JGI-PGF)"/>
            <person name="Walter F."/>
            <person name="Albersmeier A."/>
            <person name="Kalinowski J."/>
            <person name="Ruckert C."/>
        </authorList>
    </citation>
    <scope>NUCLEOTIDE SEQUENCE</scope>
    <source>
        <strain evidence="10">CGMCC 1.15758</strain>
    </source>
</reference>
<dbReference type="Gene3D" id="1.10.10.10">
    <property type="entry name" value="Winged helix-like DNA-binding domain superfamily/Winged helix DNA-binding domain"/>
    <property type="match status" value="1"/>
</dbReference>
<dbReference type="GO" id="GO:0000156">
    <property type="term" value="F:phosphorelay response regulator activity"/>
    <property type="evidence" value="ECO:0007669"/>
    <property type="project" value="TreeGrafter"/>
</dbReference>
<dbReference type="Gene3D" id="3.40.50.2300">
    <property type="match status" value="1"/>
</dbReference>
<dbReference type="InterPro" id="IPR039420">
    <property type="entry name" value="WalR-like"/>
</dbReference>